<gene>
    <name evidence="2" type="ORF">FA014_02645</name>
</gene>
<dbReference type="RefSeq" id="WP_154728168.1">
    <property type="nucleotide sequence ID" value="NZ_SZYE01000009.1"/>
</dbReference>
<accession>A0A7Z8K1F2</accession>
<feature type="region of interest" description="Disordered" evidence="1">
    <location>
        <begin position="59"/>
        <end position="94"/>
    </location>
</feature>
<evidence type="ECO:0000313" key="2">
    <source>
        <dbReference type="EMBL" id="TKR26988.1"/>
    </source>
</evidence>
<feature type="compositionally biased region" description="Gly residues" evidence="1">
    <location>
        <begin position="59"/>
        <end position="71"/>
    </location>
</feature>
<name>A0A7Z8K1F2_9CELL</name>
<dbReference type="Proteomes" id="UP000308121">
    <property type="component" value="Unassembled WGS sequence"/>
</dbReference>
<proteinExistence type="predicted"/>
<dbReference type="EMBL" id="SZYE01000009">
    <property type="protein sequence ID" value="TKR26988.1"/>
    <property type="molecule type" value="Genomic_DNA"/>
</dbReference>
<protein>
    <submittedName>
        <fullName evidence="2">Uncharacterized protein</fullName>
    </submittedName>
</protein>
<reference evidence="2 3" key="1">
    <citation type="submission" date="2019-05" db="EMBL/GenBank/DDBJ databases">
        <title>Genome sequence of Cellulomonas hominis strain CS1.</title>
        <authorList>
            <person name="Belmont J."/>
            <person name="Maclea K.S."/>
        </authorList>
    </citation>
    <scope>NUCLEOTIDE SEQUENCE [LARGE SCALE GENOMIC DNA]</scope>
    <source>
        <strain evidence="2 3">CS1</strain>
    </source>
</reference>
<organism evidence="2 3">
    <name type="scientific">Cellulomonas hominis</name>
    <dbReference type="NCBI Taxonomy" id="156981"/>
    <lineage>
        <taxon>Bacteria</taxon>
        <taxon>Bacillati</taxon>
        <taxon>Actinomycetota</taxon>
        <taxon>Actinomycetes</taxon>
        <taxon>Micrococcales</taxon>
        <taxon>Cellulomonadaceae</taxon>
        <taxon>Cellulomonas</taxon>
    </lineage>
</organism>
<dbReference type="AlphaFoldDB" id="A0A7Z8K1F2"/>
<comment type="caution">
    <text evidence="2">The sequence shown here is derived from an EMBL/GenBank/DDBJ whole genome shotgun (WGS) entry which is preliminary data.</text>
</comment>
<sequence length="94" mass="9008">MLLDQPSVVGRLRRRSGLPGGVAGRVLDAPLLLGLGELLLLERLLGAGVLVAADGAGGGAGGAGDDGGAGSGSDQSGAAEAGHEQGHGGSSRKW</sequence>
<evidence type="ECO:0000313" key="3">
    <source>
        <dbReference type="Proteomes" id="UP000308121"/>
    </source>
</evidence>
<evidence type="ECO:0000256" key="1">
    <source>
        <dbReference type="SAM" id="MobiDB-lite"/>
    </source>
</evidence>